<feature type="transmembrane region" description="Helical" evidence="2">
    <location>
        <begin position="12"/>
        <end position="32"/>
    </location>
</feature>
<protein>
    <submittedName>
        <fullName evidence="3">Uncharacterized protein</fullName>
    </submittedName>
</protein>
<organism evidence="3 4">
    <name type="scientific">Sphingomonas aurantiaca</name>
    <dbReference type="NCBI Taxonomy" id="185949"/>
    <lineage>
        <taxon>Bacteria</taxon>
        <taxon>Pseudomonadati</taxon>
        <taxon>Pseudomonadota</taxon>
        <taxon>Alphaproteobacteria</taxon>
        <taxon>Sphingomonadales</taxon>
        <taxon>Sphingomonadaceae</taxon>
        <taxon>Sphingomonas</taxon>
    </lineage>
</organism>
<keyword evidence="2" id="KW-0472">Membrane</keyword>
<dbReference type="Proteomes" id="UP000326857">
    <property type="component" value="Unassembled WGS sequence"/>
</dbReference>
<evidence type="ECO:0000256" key="2">
    <source>
        <dbReference type="SAM" id="Phobius"/>
    </source>
</evidence>
<dbReference type="EMBL" id="CABVLI010000008">
    <property type="protein sequence ID" value="VVS97324.1"/>
    <property type="molecule type" value="Genomic_DNA"/>
</dbReference>
<evidence type="ECO:0000256" key="1">
    <source>
        <dbReference type="SAM" id="MobiDB-lite"/>
    </source>
</evidence>
<dbReference type="AlphaFoldDB" id="A0A5E7XT72"/>
<reference evidence="3 4" key="1">
    <citation type="submission" date="2019-09" db="EMBL/GenBank/DDBJ databases">
        <authorList>
            <person name="Dittami M. S."/>
        </authorList>
    </citation>
    <scope>NUCLEOTIDE SEQUENCE [LARGE SCALE GENOMIC DNA]</scope>
    <source>
        <strain evidence="3">SPHINGO391</strain>
    </source>
</reference>
<keyword evidence="2" id="KW-0812">Transmembrane</keyword>
<sequence length="79" mass="8512">MRRRGNQQAGPVAIVIFVLIVAFVVTICWLAAQSFQKEPNGPPRGSQTLPAQAAQGDRNCDAPERFSCPITMTTAKLAV</sequence>
<evidence type="ECO:0000313" key="4">
    <source>
        <dbReference type="Proteomes" id="UP000326857"/>
    </source>
</evidence>
<name>A0A5E7XT72_9SPHN</name>
<keyword evidence="2" id="KW-1133">Transmembrane helix</keyword>
<gene>
    <name evidence="3" type="ORF">SPHINGO391_160017</name>
</gene>
<accession>A0A5E7XT72</accession>
<evidence type="ECO:0000313" key="3">
    <source>
        <dbReference type="EMBL" id="VVS97324.1"/>
    </source>
</evidence>
<proteinExistence type="predicted"/>
<feature type="region of interest" description="Disordered" evidence="1">
    <location>
        <begin position="36"/>
        <end position="58"/>
    </location>
</feature>